<evidence type="ECO:0000256" key="1">
    <source>
        <dbReference type="ARBA" id="ARBA00022531"/>
    </source>
</evidence>
<dbReference type="SUPFAM" id="SSF110296">
    <property type="entry name" value="Oligoxyloglucan reducing end-specific cellobiohydrolase"/>
    <property type="match status" value="1"/>
</dbReference>
<keyword evidence="1" id="KW-0602">Photosynthesis</keyword>
<reference evidence="5" key="1">
    <citation type="submission" date="2018-09" db="EMBL/GenBank/DDBJ databases">
        <authorList>
            <person name="Zhu H."/>
        </authorList>
    </citation>
    <scope>NUCLEOTIDE SEQUENCE [LARGE SCALE GENOMIC DNA]</scope>
    <source>
        <strain evidence="5">K1R23-30</strain>
    </source>
</reference>
<dbReference type="PANTHER" id="PTHR47199:SF2">
    <property type="entry name" value="PHOTOSYSTEM II STABILITY_ASSEMBLY FACTOR HCF136, CHLOROPLASTIC"/>
    <property type="match status" value="1"/>
</dbReference>
<keyword evidence="5" id="KW-1185">Reference proteome</keyword>
<sequence>MHWPAKAFVELSMAIKSFQAKRRALLGLVMMCGALDASALGAVGEALVRPALNARRPDQAVLLGAAKAGTRLVAVGERGLVLLSDDQGKSWRQAPTPVSVTLTAVRFHDAAHGVAVGHGGVVLTSSDGGQRWTPRLDGRKAAALVLDAARASRQESAIEDAERLVADGPDKPFFDVLMLDTKHLMAVGAYGLALESRDGGETWRAWMNRLDNPKGLHYYAMRRHGDTFLIAGEQGMVQLSTDAGRSFRRIETPYKGSFFTAELLNGQELFVAGLRGNVWRSRDGGQNWVKLPAPVAASITASALLPGGKLVLCNQAGMLLAPDGDRLQAIKAAPLPSLNGLLVLDDHSMLALSAQGAVIMDSITVKQASN</sequence>
<name>A0A3A3G2Z2_9BURK</name>
<evidence type="ECO:0000256" key="2">
    <source>
        <dbReference type="ARBA" id="ARBA00023276"/>
    </source>
</evidence>
<feature type="domain" description="Photosynthesis system II assembly factor Ycf48/Hcf136-like" evidence="3">
    <location>
        <begin position="172"/>
        <end position="289"/>
    </location>
</feature>
<dbReference type="Proteomes" id="UP000265955">
    <property type="component" value="Unassembled WGS sequence"/>
</dbReference>
<dbReference type="EMBL" id="QYUO01000002">
    <property type="protein sequence ID" value="RJF95786.1"/>
    <property type="molecule type" value="Genomic_DNA"/>
</dbReference>
<dbReference type="Pfam" id="PF14870">
    <property type="entry name" value="PSII_BNR"/>
    <property type="match status" value="1"/>
</dbReference>
<dbReference type="GO" id="GO:0009523">
    <property type="term" value="C:photosystem II"/>
    <property type="evidence" value="ECO:0007669"/>
    <property type="project" value="UniProtKB-KW"/>
</dbReference>
<organism evidence="4 5">
    <name type="scientific">Noviherbaspirillum saxi</name>
    <dbReference type="NCBI Taxonomy" id="2320863"/>
    <lineage>
        <taxon>Bacteria</taxon>
        <taxon>Pseudomonadati</taxon>
        <taxon>Pseudomonadota</taxon>
        <taxon>Betaproteobacteria</taxon>
        <taxon>Burkholderiales</taxon>
        <taxon>Oxalobacteraceae</taxon>
        <taxon>Noviherbaspirillum</taxon>
    </lineage>
</organism>
<dbReference type="InterPro" id="IPR015943">
    <property type="entry name" value="WD40/YVTN_repeat-like_dom_sf"/>
</dbReference>
<dbReference type="GO" id="GO:0015979">
    <property type="term" value="P:photosynthesis"/>
    <property type="evidence" value="ECO:0007669"/>
    <property type="project" value="UniProtKB-KW"/>
</dbReference>
<protein>
    <recommendedName>
        <fullName evidence="3">Photosynthesis system II assembly factor Ycf48/Hcf136-like domain-containing protein</fullName>
    </recommendedName>
</protein>
<dbReference type="Gene3D" id="2.130.10.10">
    <property type="entry name" value="YVTN repeat-like/Quinoprotein amine dehydrogenase"/>
    <property type="match status" value="2"/>
</dbReference>
<dbReference type="AlphaFoldDB" id="A0A3A3G2Z2"/>
<accession>A0A3A3G2Z2</accession>
<dbReference type="InterPro" id="IPR028203">
    <property type="entry name" value="PSII_CF48-like_dom"/>
</dbReference>
<proteinExistence type="predicted"/>
<evidence type="ECO:0000259" key="3">
    <source>
        <dbReference type="Pfam" id="PF14870"/>
    </source>
</evidence>
<keyword evidence="2" id="KW-0604">Photosystem II</keyword>
<comment type="caution">
    <text evidence="4">The sequence shown here is derived from an EMBL/GenBank/DDBJ whole genome shotgun (WGS) entry which is preliminary data.</text>
</comment>
<gene>
    <name evidence="4" type="ORF">D3871_20635</name>
</gene>
<evidence type="ECO:0000313" key="5">
    <source>
        <dbReference type="Proteomes" id="UP000265955"/>
    </source>
</evidence>
<dbReference type="PANTHER" id="PTHR47199">
    <property type="entry name" value="PHOTOSYSTEM II STABILITY/ASSEMBLY FACTOR HCF136, CHLOROPLASTIC"/>
    <property type="match status" value="1"/>
</dbReference>
<evidence type="ECO:0000313" key="4">
    <source>
        <dbReference type="EMBL" id="RJF95786.1"/>
    </source>
</evidence>